<keyword evidence="10 12" id="KW-1133">Transmembrane helix</keyword>
<dbReference type="STRING" id="1300345.LF41_910"/>
<keyword evidence="5 12" id="KW-0813">Transport</keyword>
<dbReference type="Pfam" id="PF04995">
    <property type="entry name" value="CcmD"/>
    <property type="match status" value="1"/>
</dbReference>
<evidence type="ECO:0000256" key="5">
    <source>
        <dbReference type="ARBA" id="ARBA00022448"/>
    </source>
</evidence>
<keyword evidence="11 12" id="KW-0472">Membrane</keyword>
<dbReference type="GO" id="GO:0015886">
    <property type="term" value="P:heme transport"/>
    <property type="evidence" value="ECO:0007669"/>
    <property type="project" value="InterPro"/>
</dbReference>
<feature type="transmembrane region" description="Helical" evidence="12">
    <location>
        <begin position="6"/>
        <end position="24"/>
    </location>
</feature>
<dbReference type="InterPro" id="IPR007078">
    <property type="entry name" value="Haem_export_protD_CcmD"/>
</dbReference>
<accession>A0A0A2X528</accession>
<evidence type="ECO:0000256" key="7">
    <source>
        <dbReference type="ARBA" id="ARBA00022519"/>
    </source>
</evidence>
<comment type="subcellular location">
    <subcellularLocation>
        <location evidence="2 12">Cell inner membrane</location>
        <topology evidence="2 12">Single-pass membrane protein</topology>
    </subcellularLocation>
</comment>
<evidence type="ECO:0000313" key="14">
    <source>
        <dbReference type="Proteomes" id="UP000030518"/>
    </source>
</evidence>
<dbReference type="EMBL" id="JRKJ01000002">
    <property type="protein sequence ID" value="KGQ20374.1"/>
    <property type="molecule type" value="Genomic_DNA"/>
</dbReference>
<reference evidence="13 14" key="1">
    <citation type="submission" date="2014-09" db="EMBL/GenBank/DDBJ databases">
        <title>Genome sequences of Lysobacter dokdonensis DS-58.</title>
        <authorList>
            <person name="Kim J.F."/>
            <person name="Kwak M.-J."/>
        </authorList>
    </citation>
    <scope>NUCLEOTIDE SEQUENCE [LARGE SCALE GENOMIC DNA]</scope>
    <source>
        <strain evidence="13 14">DS-58</strain>
    </source>
</reference>
<evidence type="ECO:0000256" key="3">
    <source>
        <dbReference type="ARBA" id="ARBA00008741"/>
    </source>
</evidence>
<dbReference type="GO" id="GO:0017004">
    <property type="term" value="P:cytochrome complex assembly"/>
    <property type="evidence" value="ECO:0007669"/>
    <property type="project" value="UniProtKB-KW"/>
</dbReference>
<keyword evidence="8 12" id="KW-0812">Transmembrane</keyword>
<evidence type="ECO:0000256" key="9">
    <source>
        <dbReference type="ARBA" id="ARBA00022748"/>
    </source>
</evidence>
<evidence type="ECO:0000256" key="1">
    <source>
        <dbReference type="ARBA" id="ARBA00002442"/>
    </source>
</evidence>
<keyword evidence="9 12" id="KW-0201">Cytochrome c-type biogenesis</keyword>
<evidence type="ECO:0000313" key="13">
    <source>
        <dbReference type="EMBL" id="KGQ20374.1"/>
    </source>
</evidence>
<keyword evidence="7 12" id="KW-0997">Cell inner membrane</keyword>
<evidence type="ECO:0000256" key="8">
    <source>
        <dbReference type="ARBA" id="ARBA00022692"/>
    </source>
</evidence>
<dbReference type="Proteomes" id="UP000030518">
    <property type="component" value="Unassembled WGS sequence"/>
</dbReference>
<evidence type="ECO:0000256" key="10">
    <source>
        <dbReference type="ARBA" id="ARBA00022989"/>
    </source>
</evidence>
<keyword evidence="14" id="KW-1185">Reference proteome</keyword>
<name>A0A0A2X528_9GAMM</name>
<evidence type="ECO:0000256" key="12">
    <source>
        <dbReference type="RuleBase" id="RU363101"/>
    </source>
</evidence>
<evidence type="ECO:0000256" key="6">
    <source>
        <dbReference type="ARBA" id="ARBA00022475"/>
    </source>
</evidence>
<dbReference type="PATRIC" id="fig|1300345.3.peg.234"/>
<evidence type="ECO:0000256" key="4">
    <source>
        <dbReference type="ARBA" id="ARBA00016461"/>
    </source>
</evidence>
<dbReference type="RefSeq" id="WP_036164636.1">
    <property type="nucleotide sequence ID" value="NZ_JRKJ01000002.1"/>
</dbReference>
<comment type="similarity">
    <text evidence="3 12">Belongs to the CcmD/CycX/HelD family.</text>
</comment>
<proteinExistence type="inferred from homology"/>
<comment type="function">
    <text evidence="1 12">Required for the export of heme to the periplasm for the biogenesis of c-type cytochromes.</text>
</comment>
<comment type="caution">
    <text evidence="13">The sequence shown here is derived from an EMBL/GenBank/DDBJ whole genome shotgun (WGS) entry which is preliminary data.</text>
</comment>
<evidence type="ECO:0000256" key="2">
    <source>
        <dbReference type="ARBA" id="ARBA00004377"/>
    </source>
</evidence>
<sequence length="58" mass="6820">MSYMNYVIGAYAVFFVVMLWDFIAPRIDIARQLRAARLRATRKQPRPNVDTLSRTETE</sequence>
<keyword evidence="6 12" id="KW-1003">Cell membrane</keyword>
<dbReference type="GO" id="GO:0005886">
    <property type="term" value="C:plasma membrane"/>
    <property type="evidence" value="ECO:0007669"/>
    <property type="project" value="UniProtKB-SubCell"/>
</dbReference>
<organism evidence="13 14">
    <name type="scientific">Lysobacter dokdonensis DS-58</name>
    <dbReference type="NCBI Taxonomy" id="1300345"/>
    <lineage>
        <taxon>Bacteria</taxon>
        <taxon>Pseudomonadati</taxon>
        <taxon>Pseudomonadota</taxon>
        <taxon>Gammaproteobacteria</taxon>
        <taxon>Lysobacterales</taxon>
        <taxon>Lysobacteraceae</taxon>
        <taxon>Noviluteimonas</taxon>
    </lineage>
</organism>
<gene>
    <name evidence="13" type="ORF">LF41_910</name>
</gene>
<evidence type="ECO:0000256" key="11">
    <source>
        <dbReference type="ARBA" id="ARBA00023136"/>
    </source>
</evidence>
<dbReference type="AlphaFoldDB" id="A0A0A2X528"/>
<protein>
    <recommendedName>
        <fullName evidence="4 12">Heme exporter protein D</fullName>
    </recommendedName>
</protein>